<name>A0A2G5B6W4_COERN</name>
<dbReference type="AlphaFoldDB" id="A0A2G5B6W4"/>
<accession>A0A2G5B6W4</accession>
<sequence length="235" mass="26524">MLCQYNDNDCQHVLQKPSVLLCVPTGLAAFNICGWTIHSLFYIPINQGRDCMQLSSSLFNTMSQFFAQVKLNPVMGKAVYQTIMQQLDDVLFAQALNHMAIGEMDNCDKELIISRCYDVIPPGKYNGGSLVALFYSNADKRCKETGGLPKNVQLVVGTRYMITSNIDTKDGLVNGTIGILCKIQMGYNSNRTQEEPMQLWLETDYEHCGSNQQANDRVLRSHHGITENWIQIEWV</sequence>
<dbReference type="OrthoDB" id="5578775at2759"/>
<protein>
    <recommendedName>
        <fullName evidence="3">ATP-dependent DNA helicase</fullName>
    </recommendedName>
</protein>
<dbReference type="InterPro" id="IPR051055">
    <property type="entry name" value="PIF1_helicase"/>
</dbReference>
<keyword evidence="2" id="KW-1185">Reference proteome</keyword>
<evidence type="ECO:0000313" key="1">
    <source>
        <dbReference type="EMBL" id="PIA14755.1"/>
    </source>
</evidence>
<proteinExistence type="predicted"/>
<evidence type="ECO:0000313" key="2">
    <source>
        <dbReference type="Proteomes" id="UP000242474"/>
    </source>
</evidence>
<reference evidence="1 2" key="1">
    <citation type="journal article" date="2015" name="Genome Biol. Evol.">
        <title>Phylogenomic analyses indicate that early fungi evolved digesting cell walls of algal ancestors of land plants.</title>
        <authorList>
            <person name="Chang Y."/>
            <person name="Wang S."/>
            <person name="Sekimoto S."/>
            <person name="Aerts A.L."/>
            <person name="Choi C."/>
            <person name="Clum A."/>
            <person name="LaButti K.M."/>
            <person name="Lindquist E.A."/>
            <person name="Yee Ngan C."/>
            <person name="Ohm R.A."/>
            <person name="Salamov A.A."/>
            <person name="Grigoriev I.V."/>
            <person name="Spatafora J.W."/>
            <person name="Berbee M.L."/>
        </authorList>
    </citation>
    <scope>NUCLEOTIDE SEQUENCE [LARGE SCALE GENOMIC DNA]</scope>
    <source>
        <strain evidence="1 2">NRRL 1564</strain>
    </source>
</reference>
<organism evidence="1 2">
    <name type="scientific">Coemansia reversa (strain ATCC 12441 / NRRL 1564)</name>
    <dbReference type="NCBI Taxonomy" id="763665"/>
    <lineage>
        <taxon>Eukaryota</taxon>
        <taxon>Fungi</taxon>
        <taxon>Fungi incertae sedis</taxon>
        <taxon>Zoopagomycota</taxon>
        <taxon>Kickxellomycotina</taxon>
        <taxon>Kickxellomycetes</taxon>
        <taxon>Kickxellales</taxon>
        <taxon>Kickxellaceae</taxon>
        <taxon>Coemansia</taxon>
    </lineage>
</organism>
<gene>
    <name evidence="1" type="ORF">COEREDRAFT_46227</name>
</gene>
<evidence type="ECO:0008006" key="3">
    <source>
        <dbReference type="Google" id="ProtNLM"/>
    </source>
</evidence>
<dbReference type="PANTHER" id="PTHR47642">
    <property type="entry name" value="ATP-DEPENDENT DNA HELICASE"/>
    <property type="match status" value="1"/>
</dbReference>
<dbReference type="EMBL" id="KZ303513">
    <property type="protein sequence ID" value="PIA14755.1"/>
    <property type="molecule type" value="Genomic_DNA"/>
</dbReference>
<dbReference type="Proteomes" id="UP000242474">
    <property type="component" value="Unassembled WGS sequence"/>
</dbReference>